<protein>
    <recommendedName>
        <fullName evidence="3">ABC transporter domain-containing protein</fullName>
    </recommendedName>
</protein>
<dbReference type="PROSITE" id="PS50893">
    <property type="entry name" value="ABC_TRANSPORTER_2"/>
    <property type="match status" value="2"/>
</dbReference>
<name>A0A0F9UCS2_9ZZZZ</name>
<comment type="caution">
    <text evidence="4">The sequence shown here is derived from an EMBL/GenBank/DDBJ whole genome shotgun (WGS) entry which is preliminary data.</text>
</comment>
<feature type="domain" description="ABC transporter" evidence="3">
    <location>
        <begin position="252"/>
        <end position="466"/>
    </location>
</feature>
<keyword evidence="2" id="KW-0067">ATP-binding</keyword>
<dbReference type="GO" id="GO:0016887">
    <property type="term" value="F:ATP hydrolysis activity"/>
    <property type="evidence" value="ECO:0007669"/>
    <property type="project" value="InterPro"/>
</dbReference>
<dbReference type="Gene3D" id="3.40.50.300">
    <property type="entry name" value="P-loop containing nucleotide triphosphate hydrolases"/>
    <property type="match status" value="2"/>
</dbReference>
<accession>A0A0F9UCS2</accession>
<dbReference type="AlphaFoldDB" id="A0A0F9UCS2"/>
<dbReference type="SUPFAM" id="SSF52540">
    <property type="entry name" value="P-loop containing nucleoside triphosphate hydrolases"/>
    <property type="match status" value="2"/>
</dbReference>
<gene>
    <name evidence="4" type="ORF">LCGC14_0281640</name>
</gene>
<dbReference type="InterPro" id="IPR017871">
    <property type="entry name" value="ABC_transporter-like_CS"/>
</dbReference>
<sequence length="467" mass="49616">MVVVTLLDAQDLFRFYHIGDTEIRALKGVSLDVDAGEIVALTGPSGSGKSTLLSCLCGLDEPDGGTVDIGGRRMTRRPEAEKAAIRASTLGILAQRDNLFPHLTVAENIAFALCHRSGGDPVDIEQMLQSVALSDRANAYPATLSGGEIARAGLAVALALDAPLIVADEPTAEVDETTERMILTILVDRSRRGKGALIATHSRALAAIATRTLHLRDGRLVETPLVTTLDNAERLFERTVHPVLRNDREALIEARGLGRNYDLGALSVHAVENADIAVRQGDRIAVTGPSGSGKSTLLKMLAGIVRPSSGLLSWFGTQTATELRPGRIGVVFQEPSLIPSLTVRENVALPLQLAARSPQGRAHMSADDALALLSLADLADKLPEELSGGQMQRVAFARALVTNPEIILADEPTGQLDQPTGRAVMKAVLDALGENETALLLTTHDERLAATMATQLRMDHGRLAEAA</sequence>
<dbReference type="InterPro" id="IPR027417">
    <property type="entry name" value="P-loop_NTPase"/>
</dbReference>
<reference evidence="4" key="1">
    <citation type="journal article" date="2015" name="Nature">
        <title>Complex archaea that bridge the gap between prokaryotes and eukaryotes.</title>
        <authorList>
            <person name="Spang A."/>
            <person name="Saw J.H."/>
            <person name="Jorgensen S.L."/>
            <person name="Zaremba-Niedzwiedzka K."/>
            <person name="Martijn J."/>
            <person name="Lind A.E."/>
            <person name="van Eijk R."/>
            <person name="Schleper C."/>
            <person name="Guy L."/>
            <person name="Ettema T.J."/>
        </authorList>
    </citation>
    <scope>NUCLEOTIDE SEQUENCE</scope>
</reference>
<dbReference type="InterPro" id="IPR003439">
    <property type="entry name" value="ABC_transporter-like_ATP-bd"/>
</dbReference>
<dbReference type="InterPro" id="IPR003593">
    <property type="entry name" value="AAA+_ATPase"/>
</dbReference>
<feature type="domain" description="ABC transporter" evidence="3">
    <location>
        <begin position="7"/>
        <end position="242"/>
    </location>
</feature>
<evidence type="ECO:0000256" key="2">
    <source>
        <dbReference type="ARBA" id="ARBA00022840"/>
    </source>
</evidence>
<evidence type="ECO:0000256" key="1">
    <source>
        <dbReference type="ARBA" id="ARBA00022741"/>
    </source>
</evidence>
<proteinExistence type="predicted"/>
<evidence type="ECO:0000313" key="4">
    <source>
        <dbReference type="EMBL" id="KKN85182.1"/>
    </source>
</evidence>
<dbReference type="PROSITE" id="PS00211">
    <property type="entry name" value="ABC_TRANSPORTER_1"/>
    <property type="match status" value="2"/>
</dbReference>
<dbReference type="EMBL" id="LAZR01000162">
    <property type="protein sequence ID" value="KKN85182.1"/>
    <property type="molecule type" value="Genomic_DNA"/>
</dbReference>
<dbReference type="SMART" id="SM00382">
    <property type="entry name" value="AAA"/>
    <property type="match status" value="2"/>
</dbReference>
<dbReference type="GO" id="GO:0022857">
    <property type="term" value="F:transmembrane transporter activity"/>
    <property type="evidence" value="ECO:0007669"/>
    <property type="project" value="TreeGrafter"/>
</dbReference>
<organism evidence="4">
    <name type="scientific">marine sediment metagenome</name>
    <dbReference type="NCBI Taxonomy" id="412755"/>
    <lineage>
        <taxon>unclassified sequences</taxon>
        <taxon>metagenomes</taxon>
        <taxon>ecological metagenomes</taxon>
    </lineage>
</organism>
<dbReference type="PANTHER" id="PTHR24220">
    <property type="entry name" value="IMPORT ATP-BINDING PROTEIN"/>
    <property type="match status" value="1"/>
</dbReference>
<dbReference type="Pfam" id="PF00005">
    <property type="entry name" value="ABC_tran"/>
    <property type="match status" value="2"/>
</dbReference>
<dbReference type="InterPro" id="IPR015854">
    <property type="entry name" value="ABC_transpr_LolD-like"/>
</dbReference>
<dbReference type="GO" id="GO:0005524">
    <property type="term" value="F:ATP binding"/>
    <property type="evidence" value="ECO:0007669"/>
    <property type="project" value="UniProtKB-KW"/>
</dbReference>
<dbReference type="PANTHER" id="PTHR24220:SF685">
    <property type="entry name" value="ABC TRANSPORTER RELATED"/>
    <property type="match status" value="1"/>
</dbReference>
<evidence type="ECO:0000259" key="3">
    <source>
        <dbReference type="PROSITE" id="PS50893"/>
    </source>
</evidence>
<dbReference type="GO" id="GO:0005886">
    <property type="term" value="C:plasma membrane"/>
    <property type="evidence" value="ECO:0007669"/>
    <property type="project" value="TreeGrafter"/>
</dbReference>
<keyword evidence="1" id="KW-0547">Nucleotide-binding</keyword>